<name>A0ABQ2IWG7_9DEIO</name>
<organism evidence="1 2">
    <name type="scientific">Deinococcus daejeonensis</name>
    <dbReference type="NCBI Taxonomy" id="1007098"/>
    <lineage>
        <taxon>Bacteria</taxon>
        <taxon>Thermotogati</taxon>
        <taxon>Deinococcota</taxon>
        <taxon>Deinococci</taxon>
        <taxon>Deinococcales</taxon>
        <taxon>Deinococcaceae</taxon>
        <taxon>Deinococcus</taxon>
    </lineage>
</organism>
<dbReference type="EMBL" id="BMOR01000003">
    <property type="protein sequence ID" value="GGN33034.1"/>
    <property type="molecule type" value="Genomic_DNA"/>
</dbReference>
<evidence type="ECO:0000313" key="1">
    <source>
        <dbReference type="EMBL" id="GGN33034.1"/>
    </source>
</evidence>
<proteinExistence type="predicted"/>
<gene>
    <name evidence="1" type="ORF">GCM10010842_10290</name>
</gene>
<accession>A0ABQ2IWG7</accession>
<comment type="caution">
    <text evidence="1">The sequence shown here is derived from an EMBL/GenBank/DDBJ whole genome shotgun (WGS) entry which is preliminary data.</text>
</comment>
<sequence>MPSGLGSTKADWYVVYFPRWGYAAAAETEELKAWLKVNGRTQRNFNNA</sequence>
<keyword evidence="2" id="KW-1185">Reference proteome</keyword>
<dbReference type="Proteomes" id="UP000645517">
    <property type="component" value="Unassembled WGS sequence"/>
</dbReference>
<evidence type="ECO:0000313" key="2">
    <source>
        <dbReference type="Proteomes" id="UP000645517"/>
    </source>
</evidence>
<reference evidence="2" key="1">
    <citation type="journal article" date="2019" name="Int. J. Syst. Evol. Microbiol.">
        <title>The Global Catalogue of Microorganisms (GCM) 10K type strain sequencing project: providing services to taxonomists for standard genome sequencing and annotation.</title>
        <authorList>
            <consortium name="The Broad Institute Genomics Platform"/>
            <consortium name="The Broad Institute Genome Sequencing Center for Infectious Disease"/>
            <person name="Wu L."/>
            <person name="Ma J."/>
        </authorList>
    </citation>
    <scope>NUCLEOTIDE SEQUENCE [LARGE SCALE GENOMIC DNA]</scope>
    <source>
        <strain evidence="2">JCM 16918</strain>
    </source>
</reference>
<protein>
    <submittedName>
        <fullName evidence="1">Uncharacterized protein</fullName>
    </submittedName>
</protein>